<feature type="compositionally biased region" description="Basic and acidic residues" evidence="1">
    <location>
        <begin position="265"/>
        <end position="287"/>
    </location>
</feature>
<proteinExistence type="predicted"/>
<feature type="region of interest" description="Disordered" evidence="1">
    <location>
        <begin position="364"/>
        <end position="384"/>
    </location>
</feature>
<dbReference type="PANTHER" id="PTHR42088">
    <property type="entry name" value="YALI0F10131P"/>
    <property type="match status" value="1"/>
</dbReference>
<sequence>MPYTHGVRHAHHHHNVKRHGHLEPAGIPQNDQPYPTVIEPPSVVRRAESSSSTCSSSDSNCGTSKSSAMTTTLPVVLGAVIPIVCAIVVLIFLHRRHVRKLRAEDANDKHKSLDFGMEVVRSGGKGGNPEMGEKPHKRGGMSLDIGNSPYLLPPGLQHSKESLRSLSKVISSDDDKYRLAAHGDNASIRSYPSHPKWGYDDTSSVGGSTKHLPVDDMHHGLLQNASRMSRSSPPKGSPTPDLAQHAGNPNLSKTTSLSDASVVDAHLDMPKDDKPPHLSHEEPDAGSKRLSIAGTGFGGFNFGTEAHEAPKTHETPQQHDDLPTIRESPPDSHVAPSAPRISLPLSDAASDYGDDLKLDQFPTVNVSHTDEKPHEAEDVPPNTNRMTQRFTRFDEGFDPHRLTVGIRPLPPEDPADNAEQRANRIRSFYKEYFEDTKGGAGGGAPGGHEEYYYEDFGPEFYDDPGSYDPYSYSGEYMAGPPKPFAQPMGRRAMTPPPRFQGPPRTMHSSAGFRSPGPRAFSSASGRLPGRGPPKPLPPPEPLHVLPSPSMMSDDMSILPIDYAPGKNFKDQQAGRPESPRGGLRPYTPAMPSRSPLVSSFDDLAAIPSPHALRKSGVFMPLGFAPPPRFKNDGASSDAGSIRSNRSGISATHMHNIRAGAYRVSRLPAETVGTRDDINTSLRPKWDIR</sequence>
<accession>A0A0U1LS23</accession>
<evidence type="ECO:0000256" key="2">
    <source>
        <dbReference type="SAM" id="Phobius"/>
    </source>
</evidence>
<keyword evidence="2" id="KW-0472">Membrane</keyword>
<dbReference type="STRING" id="28573.A0A0U1LS23"/>
<feature type="region of interest" description="Disordered" evidence="1">
    <location>
        <begin position="226"/>
        <end position="348"/>
    </location>
</feature>
<feature type="region of interest" description="Disordered" evidence="1">
    <location>
        <begin position="1"/>
        <end position="67"/>
    </location>
</feature>
<keyword evidence="2" id="KW-0812">Transmembrane</keyword>
<feature type="compositionally biased region" description="Basic residues" evidence="1">
    <location>
        <begin position="1"/>
        <end position="20"/>
    </location>
</feature>
<dbReference type="EMBL" id="CVMT01000002">
    <property type="protein sequence ID" value="CRG85535.1"/>
    <property type="molecule type" value="Genomic_DNA"/>
</dbReference>
<evidence type="ECO:0000256" key="1">
    <source>
        <dbReference type="SAM" id="MobiDB-lite"/>
    </source>
</evidence>
<feature type="region of interest" description="Disordered" evidence="1">
    <location>
        <begin position="119"/>
        <end position="157"/>
    </location>
</feature>
<feature type="transmembrane region" description="Helical" evidence="2">
    <location>
        <begin position="73"/>
        <end position="93"/>
    </location>
</feature>
<feature type="compositionally biased region" description="Basic and acidic residues" evidence="1">
    <location>
        <begin position="305"/>
        <end position="330"/>
    </location>
</feature>
<dbReference type="OrthoDB" id="5417135at2759"/>
<feature type="compositionally biased region" description="Low complexity" evidence="1">
    <location>
        <begin position="49"/>
        <end position="67"/>
    </location>
</feature>
<evidence type="ECO:0000313" key="3">
    <source>
        <dbReference type="EMBL" id="CRG85535.1"/>
    </source>
</evidence>
<keyword evidence="2" id="KW-1133">Transmembrane helix</keyword>
<feature type="region of interest" description="Disordered" evidence="1">
    <location>
        <begin position="630"/>
        <end position="650"/>
    </location>
</feature>
<protein>
    <submittedName>
        <fullName evidence="3">Uncharacterized protein</fullName>
    </submittedName>
</protein>
<dbReference type="OMA" id="HDPYRPV"/>
<dbReference type="PANTHER" id="PTHR42088:SF1">
    <property type="entry name" value="YALI0F10131P"/>
    <property type="match status" value="1"/>
</dbReference>
<feature type="compositionally biased region" description="Pro residues" evidence="1">
    <location>
        <begin position="530"/>
        <end position="541"/>
    </location>
</feature>
<feature type="compositionally biased region" description="Basic and acidic residues" evidence="1">
    <location>
        <begin position="368"/>
        <end position="377"/>
    </location>
</feature>
<reference evidence="3 4" key="1">
    <citation type="submission" date="2015-04" db="EMBL/GenBank/DDBJ databases">
        <authorList>
            <person name="Syromyatnikov M.Y."/>
            <person name="Popov V.N."/>
        </authorList>
    </citation>
    <scope>NUCLEOTIDE SEQUENCE [LARGE SCALE GENOMIC DNA]</scope>
    <source>
        <strain evidence="3">WF-38-12</strain>
    </source>
</reference>
<evidence type="ECO:0000313" key="4">
    <source>
        <dbReference type="Proteomes" id="UP000054383"/>
    </source>
</evidence>
<name>A0A0U1LS23_TALIS</name>
<feature type="compositionally biased region" description="Low complexity" evidence="1">
    <location>
        <begin position="542"/>
        <end position="561"/>
    </location>
</feature>
<dbReference type="Proteomes" id="UP000054383">
    <property type="component" value="Unassembled WGS sequence"/>
</dbReference>
<feature type="compositionally biased region" description="Polar residues" evidence="1">
    <location>
        <begin position="247"/>
        <end position="259"/>
    </location>
</feature>
<gene>
    <name evidence="3" type="ORF">PISL3812_02586</name>
</gene>
<organism evidence="3 4">
    <name type="scientific">Talaromyces islandicus</name>
    <name type="common">Penicillium islandicum</name>
    <dbReference type="NCBI Taxonomy" id="28573"/>
    <lineage>
        <taxon>Eukaryota</taxon>
        <taxon>Fungi</taxon>
        <taxon>Dikarya</taxon>
        <taxon>Ascomycota</taxon>
        <taxon>Pezizomycotina</taxon>
        <taxon>Eurotiomycetes</taxon>
        <taxon>Eurotiomycetidae</taxon>
        <taxon>Eurotiales</taxon>
        <taxon>Trichocomaceae</taxon>
        <taxon>Talaromyces</taxon>
        <taxon>Talaromyces sect. Islandici</taxon>
    </lineage>
</organism>
<dbReference type="AlphaFoldDB" id="A0A0U1LS23"/>
<feature type="region of interest" description="Disordered" evidence="1">
    <location>
        <begin position="481"/>
        <end position="594"/>
    </location>
</feature>
<keyword evidence="4" id="KW-1185">Reference proteome</keyword>
<feature type="compositionally biased region" description="Polar residues" evidence="1">
    <location>
        <begin position="633"/>
        <end position="649"/>
    </location>
</feature>